<dbReference type="CDD" id="cd03271">
    <property type="entry name" value="ABC_UvrA_II"/>
    <property type="match status" value="1"/>
</dbReference>
<evidence type="ECO:0000313" key="18">
    <source>
        <dbReference type="EMBL" id="OGZ58030.1"/>
    </source>
</evidence>
<name>A0A1G2H6U9_9BACT</name>
<keyword evidence="9" id="KW-0862">Zinc</keyword>
<evidence type="ECO:0000313" key="19">
    <source>
        <dbReference type="Proteomes" id="UP000177932"/>
    </source>
</evidence>
<keyword evidence="4" id="KW-0677">Repeat</keyword>
<evidence type="ECO:0000259" key="17">
    <source>
        <dbReference type="PROSITE" id="PS50893"/>
    </source>
</evidence>
<evidence type="ECO:0000256" key="12">
    <source>
        <dbReference type="ARBA" id="ARBA00023125"/>
    </source>
</evidence>
<evidence type="ECO:0000256" key="13">
    <source>
        <dbReference type="ARBA" id="ARBA00023204"/>
    </source>
</evidence>
<dbReference type="InterPro" id="IPR013815">
    <property type="entry name" value="ATP_grasp_subdomain_1"/>
</dbReference>
<gene>
    <name evidence="18" type="ORF">A2827_01295</name>
</gene>
<evidence type="ECO:0000256" key="5">
    <source>
        <dbReference type="ARBA" id="ARBA00022741"/>
    </source>
</evidence>
<keyword evidence="5" id="KW-0547">Nucleotide-binding</keyword>
<evidence type="ECO:0000256" key="1">
    <source>
        <dbReference type="ARBA" id="ARBA00004496"/>
    </source>
</evidence>
<dbReference type="GO" id="GO:0003677">
    <property type="term" value="F:DNA binding"/>
    <property type="evidence" value="ECO:0007669"/>
    <property type="project" value="UniProtKB-KW"/>
</dbReference>
<evidence type="ECO:0000256" key="8">
    <source>
        <dbReference type="ARBA" id="ARBA00022771"/>
    </source>
</evidence>
<sequence>MKGGDFITIKGAKVHNLKNISLKIPKNKLVVITGLSGSGKSSLAFDTIFAEGQRRYVESLSAYARQFLGVMQKPDVDDISGISPAISIDQKNVSSNPRSTVGTVTEIYDYLRLLFARGGTPYCPNCDIEIKKQTISAIADELSKLKGEFLIFGPVIRGKKGEHRAVIQTAADHGFSRVRVDGNITGIDEALGLDLDPKKSHAIDIIVDRINGDEEIDRVRLVDSIEMAMRLGKGLIAVSKAETADFTVAENSKFGNSAHIRDLVFSENFACAKCGFSLPEIQPRTFSFNSPYGACQKCSGLGTETDVDADLVIPNKNLTISEGAVKPWMSASHKVGRQGYFWHLLREMSDKYEFSLDEPVRNLDKDKLKLVLYGDEELEGVVPSLIRRYKETDSDWTRAEIEKYMVIKPCSECAGRRLNKGALGVRFAGYNIHEIANMSISNLKSQISDLQLKSKDLKIVEPITKEIKNRLQFLVDVGLHYLTLARSADTLSGGEAQRLRLATQIGSKLSGVIYILDEPSIGLHPRDQARLIKTLKDLRDLGNSVIVVEHDSQTILEADWLIDIGPGAGKKGGEVVFEGTSRELLHSDGLTGKYLSGRLKISKSADFARTSNGRQTEDAKQIQKRKIKTVKHLTIKGACEHNLKNIDVKIPLGKLVCVTGVSGSGKSSLVNDILAKSLRRDFSGAHTIPGKHEKIEGLEFLDKALVIDQGPIGRTPRSNPATYTGAFNVIRDLFASTREAKARGYMPGRFSFNVKGGRCEQCEGQGVKKVEMFFLPDVYVECDECHGTRYTKEVLDIGYNGKNIAQILSMTVEESFKFFKNIPQLSNKLDVLNKVGLSYLELGQPAPSLSGGEAQRIKLASELSRKATGKTLYILDEPTTGLHFEDINNLLKVLFELVFQGNSVVVVEHNIDVVKNADWIIDLGPEGGDGGGYIIAEGTPKEIAQNKKSWTGRYLE</sequence>
<evidence type="ECO:0000256" key="11">
    <source>
        <dbReference type="ARBA" id="ARBA00022881"/>
    </source>
</evidence>
<dbReference type="InterPro" id="IPR027417">
    <property type="entry name" value="P-loop_NTPase"/>
</dbReference>
<accession>A0A1G2H6U9</accession>
<reference evidence="18 19" key="1">
    <citation type="journal article" date="2016" name="Nat. Commun.">
        <title>Thousands of microbial genomes shed light on interconnected biogeochemical processes in an aquifer system.</title>
        <authorList>
            <person name="Anantharaman K."/>
            <person name="Brown C.T."/>
            <person name="Hug L.A."/>
            <person name="Sharon I."/>
            <person name="Castelle C.J."/>
            <person name="Probst A.J."/>
            <person name="Thomas B.C."/>
            <person name="Singh A."/>
            <person name="Wilkins M.J."/>
            <person name="Karaoz U."/>
            <person name="Brodie E.L."/>
            <person name="Williams K.H."/>
            <person name="Hubbard S.S."/>
            <person name="Banfield J.F."/>
        </authorList>
    </citation>
    <scope>NUCLEOTIDE SEQUENCE [LARGE SCALE GENOMIC DNA]</scope>
</reference>
<dbReference type="NCBIfam" id="NF001503">
    <property type="entry name" value="PRK00349.1"/>
    <property type="match status" value="1"/>
</dbReference>
<dbReference type="NCBIfam" id="TIGR00630">
    <property type="entry name" value="uvra"/>
    <property type="match status" value="1"/>
</dbReference>
<dbReference type="GO" id="GO:0005524">
    <property type="term" value="F:ATP binding"/>
    <property type="evidence" value="ECO:0007669"/>
    <property type="project" value="UniProtKB-KW"/>
</dbReference>
<evidence type="ECO:0000256" key="16">
    <source>
        <dbReference type="ARBA" id="ARBA00042156"/>
    </source>
</evidence>
<dbReference type="GO" id="GO:0005737">
    <property type="term" value="C:cytoplasm"/>
    <property type="evidence" value="ECO:0007669"/>
    <property type="project" value="UniProtKB-SubCell"/>
</dbReference>
<evidence type="ECO:0000256" key="10">
    <source>
        <dbReference type="ARBA" id="ARBA00022840"/>
    </source>
</evidence>
<dbReference type="AlphaFoldDB" id="A0A1G2H6U9"/>
<dbReference type="GO" id="GO:0009380">
    <property type="term" value="C:excinuclease repair complex"/>
    <property type="evidence" value="ECO:0007669"/>
    <property type="project" value="InterPro"/>
</dbReference>
<dbReference type="Pfam" id="PF17755">
    <property type="entry name" value="UvrA_DNA-bind"/>
    <property type="match status" value="1"/>
</dbReference>
<dbReference type="GO" id="GO:0008270">
    <property type="term" value="F:zinc ion binding"/>
    <property type="evidence" value="ECO:0007669"/>
    <property type="project" value="UniProtKB-KW"/>
</dbReference>
<evidence type="ECO:0000256" key="15">
    <source>
        <dbReference type="ARBA" id="ARBA00039316"/>
    </source>
</evidence>
<keyword evidence="13" id="KW-0234">DNA repair</keyword>
<dbReference type="STRING" id="1802158.A2827_01295"/>
<evidence type="ECO:0000256" key="3">
    <source>
        <dbReference type="ARBA" id="ARBA00022723"/>
    </source>
</evidence>
<keyword evidence="12" id="KW-0238">DNA-binding</keyword>
<comment type="caution">
    <text evidence="18">The sequence shown here is derived from an EMBL/GenBank/DDBJ whole genome shotgun (WGS) entry which is preliminary data.</text>
</comment>
<dbReference type="Proteomes" id="UP000177932">
    <property type="component" value="Unassembled WGS sequence"/>
</dbReference>
<keyword evidence="7" id="KW-0228">DNA excision</keyword>
<keyword evidence="10" id="KW-0067">ATP-binding</keyword>
<dbReference type="PROSITE" id="PS50893">
    <property type="entry name" value="ABC_TRANSPORTER_2"/>
    <property type="match status" value="1"/>
</dbReference>
<dbReference type="PROSITE" id="PS00211">
    <property type="entry name" value="ABC_TRANSPORTER_1"/>
    <property type="match status" value="2"/>
</dbReference>
<dbReference type="EMBL" id="MHOD01000015">
    <property type="protein sequence ID" value="OGZ58030.1"/>
    <property type="molecule type" value="Genomic_DNA"/>
</dbReference>
<dbReference type="Gene3D" id="3.30.1490.20">
    <property type="entry name" value="ATP-grasp fold, A domain"/>
    <property type="match status" value="1"/>
</dbReference>
<dbReference type="GO" id="GO:0016887">
    <property type="term" value="F:ATP hydrolysis activity"/>
    <property type="evidence" value="ECO:0007669"/>
    <property type="project" value="InterPro"/>
</dbReference>
<keyword evidence="2" id="KW-0963">Cytoplasm</keyword>
<dbReference type="GO" id="GO:0006289">
    <property type="term" value="P:nucleotide-excision repair"/>
    <property type="evidence" value="ECO:0007669"/>
    <property type="project" value="InterPro"/>
</dbReference>
<keyword evidence="11" id="KW-0267">Excision nuclease</keyword>
<keyword evidence="6" id="KW-0227">DNA damage</keyword>
<dbReference type="Gene3D" id="1.10.8.280">
    <property type="entry name" value="ABC transporter ATPase domain-like"/>
    <property type="match status" value="1"/>
</dbReference>
<dbReference type="Gene3D" id="3.40.50.300">
    <property type="entry name" value="P-loop containing nucleotide triphosphate hydrolases"/>
    <property type="match status" value="2"/>
</dbReference>
<keyword evidence="8" id="KW-0863">Zinc-finger</keyword>
<dbReference type="InterPro" id="IPR041552">
    <property type="entry name" value="UvrA_DNA-bd"/>
</dbReference>
<dbReference type="InterPro" id="IPR017871">
    <property type="entry name" value="ABC_transporter-like_CS"/>
</dbReference>
<evidence type="ECO:0000256" key="9">
    <source>
        <dbReference type="ARBA" id="ARBA00022833"/>
    </source>
</evidence>
<evidence type="ECO:0000256" key="7">
    <source>
        <dbReference type="ARBA" id="ARBA00022769"/>
    </source>
</evidence>
<evidence type="ECO:0000256" key="14">
    <source>
        <dbReference type="ARBA" id="ARBA00038000"/>
    </source>
</evidence>
<feature type="domain" description="ABC transporter" evidence="17">
    <location>
        <begin position="622"/>
        <end position="956"/>
    </location>
</feature>
<dbReference type="InterPro" id="IPR004602">
    <property type="entry name" value="UvrA"/>
</dbReference>
<evidence type="ECO:0000256" key="2">
    <source>
        <dbReference type="ARBA" id="ARBA00022490"/>
    </source>
</evidence>
<keyword evidence="3" id="KW-0479">Metal-binding</keyword>
<dbReference type="Gene3D" id="1.20.1580.10">
    <property type="entry name" value="ABC transporter ATPase like domain"/>
    <property type="match status" value="2"/>
</dbReference>
<dbReference type="InterPro" id="IPR003439">
    <property type="entry name" value="ABC_transporter-like_ATP-bd"/>
</dbReference>
<dbReference type="PANTHER" id="PTHR43152">
    <property type="entry name" value="UVRABC SYSTEM PROTEIN A"/>
    <property type="match status" value="1"/>
</dbReference>
<dbReference type="SUPFAM" id="SSF52540">
    <property type="entry name" value="P-loop containing nucleoside triphosphate hydrolases"/>
    <property type="match status" value="2"/>
</dbReference>
<dbReference type="PANTHER" id="PTHR43152:SF3">
    <property type="entry name" value="UVRABC SYSTEM PROTEIN A"/>
    <property type="match status" value="1"/>
</dbReference>
<organism evidence="18 19">
    <name type="scientific">Candidatus Spechtbacteria bacterium RIFCSPHIGHO2_01_FULL_43_30</name>
    <dbReference type="NCBI Taxonomy" id="1802158"/>
    <lineage>
        <taxon>Bacteria</taxon>
        <taxon>Candidatus Spechtiibacteriota</taxon>
    </lineage>
</organism>
<comment type="similarity">
    <text evidence="14">Belongs to the ABC transporter superfamily. UvrA family.</text>
</comment>
<evidence type="ECO:0000256" key="6">
    <source>
        <dbReference type="ARBA" id="ARBA00022763"/>
    </source>
</evidence>
<protein>
    <recommendedName>
        <fullName evidence="15">UvrABC system protein A</fullName>
    </recommendedName>
    <alternativeName>
        <fullName evidence="16">Excinuclease ABC subunit A</fullName>
    </alternativeName>
</protein>
<evidence type="ECO:0000256" key="4">
    <source>
        <dbReference type="ARBA" id="ARBA00022737"/>
    </source>
</evidence>
<dbReference type="InterPro" id="IPR041102">
    <property type="entry name" value="UvrA_inter"/>
</dbReference>
<dbReference type="Pfam" id="PF17760">
    <property type="entry name" value="UvrA_inter"/>
    <property type="match status" value="1"/>
</dbReference>
<dbReference type="GO" id="GO:0004518">
    <property type="term" value="F:nuclease activity"/>
    <property type="evidence" value="ECO:0007669"/>
    <property type="project" value="UniProtKB-KW"/>
</dbReference>
<comment type="subcellular location">
    <subcellularLocation>
        <location evidence="1">Cytoplasm</location>
    </subcellularLocation>
</comment>
<proteinExistence type="inferred from homology"/>